<feature type="transmembrane region" description="Helical" evidence="1">
    <location>
        <begin position="43"/>
        <end position="64"/>
    </location>
</feature>
<reference evidence="2 3" key="1">
    <citation type="submission" date="2016-10" db="EMBL/GenBank/DDBJ databases">
        <authorList>
            <person name="de Groot N.N."/>
        </authorList>
    </citation>
    <scope>NUCLEOTIDE SEQUENCE [LARGE SCALE GENOMIC DNA]</scope>
    <source>
        <strain evidence="2 3">CGMCC 1.9159</strain>
    </source>
</reference>
<keyword evidence="1" id="KW-0812">Transmembrane</keyword>
<feature type="transmembrane region" description="Helical" evidence="1">
    <location>
        <begin position="12"/>
        <end position="31"/>
    </location>
</feature>
<dbReference type="EMBL" id="FNGP01000006">
    <property type="protein sequence ID" value="SDL78823.1"/>
    <property type="molecule type" value="Genomic_DNA"/>
</dbReference>
<dbReference type="OrthoDB" id="3729896at2"/>
<protein>
    <recommendedName>
        <fullName evidence="4">DUF3180 domain-containing protein</fullName>
    </recommendedName>
</protein>
<dbReference type="Proteomes" id="UP000199475">
    <property type="component" value="Unassembled WGS sequence"/>
</dbReference>
<dbReference type="AlphaFoldDB" id="A0A1G9MXI2"/>
<sequence length="162" mass="17151">MRNKLSLTSPRQTVIAVLAGALVSWLLLSLYDALAEYPPVVPWTVPIVLGALGVGGIIYAALLPKRREERRLGSQEAFIALVTAKSLIVTGAVLAGAHAVYVMKYLPAMSASTPLQRVVQGSGTIIAALVMALAGSLIERQLVIKDPPDDTQDERHAEGSPS</sequence>
<dbReference type="STRING" id="686624.SAMN04488242_2807"/>
<keyword evidence="3" id="KW-1185">Reference proteome</keyword>
<evidence type="ECO:0000313" key="3">
    <source>
        <dbReference type="Proteomes" id="UP000199475"/>
    </source>
</evidence>
<dbReference type="InterPro" id="IPR021517">
    <property type="entry name" value="DUF3180"/>
</dbReference>
<evidence type="ECO:0008006" key="4">
    <source>
        <dbReference type="Google" id="ProtNLM"/>
    </source>
</evidence>
<keyword evidence="1" id="KW-1133">Transmembrane helix</keyword>
<name>A0A1G9MXI2_9ACTN</name>
<proteinExistence type="predicted"/>
<organism evidence="2 3">
    <name type="scientific">Tessaracoccus oleiagri</name>
    <dbReference type="NCBI Taxonomy" id="686624"/>
    <lineage>
        <taxon>Bacteria</taxon>
        <taxon>Bacillati</taxon>
        <taxon>Actinomycetota</taxon>
        <taxon>Actinomycetes</taxon>
        <taxon>Propionibacteriales</taxon>
        <taxon>Propionibacteriaceae</taxon>
        <taxon>Tessaracoccus</taxon>
    </lineage>
</organism>
<gene>
    <name evidence="2" type="ORF">SAMN04488242_2807</name>
</gene>
<feature type="transmembrane region" description="Helical" evidence="1">
    <location>
        <begin position="76"/>
        <end position="101"/>
    </location>
</feature>
<keyword evidence="1" id="KW-0472">Membrane</keyword>
<evidence type="ECO:0000256" key="1">
    <source>
        <dbReference type="SAM" id="Phobius"/>
    </source>
</evidence>
<accession>A0A1G9MXI2</accession>
<dbReference type="Pfam" id="PF11377">
    <property type="entry name" value="DUF3180"/>
    <property type="match status" value="1"/>
</dbReference>
<feature type="transmembrane region" description="Helical" evidence="1">
    <location>
        <begin position="121"/>
        <end position="138"/>
    </location>
</feature>
<evidence type="ECO:0000313" key="2">
    <source>
        <dbReference type="EMBL" id="SDL78823.1"/>
    </source>
</evidence>
<dbReference type="RefSeq" id="WP_093253464.1">
    <property type="nucleotide sequence ID" value="NZ_FNGP01000006.1"/>
</dbReference>